<reference evidence="2 3" key="1">
    <citation type="submission" date="2023-11" db="EMBL/GenBank/DDBJ databases">
        <authorList>
            <person name="Hedman E."/>
            <person name="Englund M."/>
            <person name="Stromberg M."/>
            <person name="Nyberg Akerstrom W."/>
            <person name="Nylinder S."/>
            <person name="Jareborg N."/>
            <person name="Kallberg Y."/>
            <person name="Kronander E."/>
        </authorList>
    </citation>
    <scope>NUCLEOTIDE SEQUENCE [LARGE SCALE GENOMIC DNA]</scope>
</reference>
<dbReference type="EMBL" id="CAVLGL010000126">
    <property type="protein sequence ID" value="CAK1601315.1"/>
    <property type="molecule type" value="Genomic_DNA"/>
</dbReference>
<feature type="compositionally biased region" description="Basic and acidic residues" evidence="1">
    <location>
        <begin position="300"/>
        <end position="315"/>
    </location>
</feature>
<dbReference type="AlphaFoldDB" id="A0AAV1M2G0"/>
<feature type="compositionally biased region" description="Basic residues" evidence="1">
    <location>
        <begin position="367"/>
        <end position="381"/>
    </location>
</feature>
<keyword evidence="3" id="KW-1185">Reference proteome</keyword>
<dbReference type="PANTHER" id="PTHR34239:SF2">
    <property type="entry name" value="TRANSPOSABLE ELEMENT P TRANSPOSASE_THAP9 CONSERVED DOMAIN-CONTAINING PROTEIN"/>
    <property type="match status" value="1"/>
</dbReference>
<dbReference type="PANTHER" id="PTHR34239">
    <property type="entry name" value="APPLE DOMAIN-CONTAINING PROTEIN"/>
    <property type="match status" value="1"/>
</dbReference>
<feature type="region of interest" description="Disordered" evidence="1">
    <location>
        <begin position="300"/>
        <end position="381"/>
    </location>
</feature>
<sequence>MAWSQIKSYVACKNVTWNLTRITELIHEKVNLIGATEWGKLCTKVKEIEADYCKSDHVVDMMTETFAIHIGDHDSDSDEDGSSSDDSDDDEMATSSTNTADSDTENESQTKRKRIIVPSDSEEENNERMSSNVLQLLGEEPKYENILEIHIDVANIWNNIVTNGLDKESKDKINKKIPTLKNCDVTAPNLNSEILATLSACAKTRDERLREKQNQISYIIANLNCVLKSLLVKNDSNKEEIEKISDSLRLLCDLQFMESETRRAVILPGLSKSIKNSLEKCKASDGLLFGKNLSETIKESKSIERSSRGLKKASEKPNAPINNPLNSWGPSTSSKRKPHQGGQYQLYHPHHSSQRVHHSAMTQARNRPMRGKPRQWNRKKD</sequence>
<comment type="caution">
    <text evidence="2">The sequence shown here is derived from an EMBL/GenBank/DDBJ whole genome shotgun (WGS) entry which is preliminary data.</text>
</comment>
<feature type="compositionally biased region" description="Basic residues" evidence="1">
    <location>
        <begin position="348"/>
        <end position="358"/>
    </location>
</feature>
<name>A0AAV1M2G0_9NEOP</name>
<organism evidence="2 3">
    <name type="scientific">Parnassius mnemosyne</name>
    <name type="common">clouded apollo</name>
    <dbReference type="NCBI Taxonomy" id="213953"/>
    <lineage>
        <taxon>Eukaryota</taxon>
        <taxon>Metazoa</taxon>
        <taxon>Ecdysozoa</taxon>
        <taxon>Arthropoda</taxon>
        <taxon>Hexapoda</taxon>
        <taxon>Insecta</taxon>
        <taxon>Pterygota</taxon>
        <taxon>Neoptera</taxon>
        <taxon>Endopterygota</taxon>
        <taxon>Lepidoptera</taxon>
        <taxon>Glossata</taxon>
        <taxon>Ditrysia</taxon>
        <taxon>Papilionoidea</taxon>
        <taxon>Papilionidae</taxon>
        <taxon>Parnassiinae</taxon>
        <taxon>Parnassini</taxon>
        <taxon>Parnassius</taxon>
        <taxon>Driopa</taxon>
    </lineage>
</organism>
<feature type="compositionally biased region" description="Acidic residues" evidence="1">
    <location>
        <begin position="75"/>
        <end position="92"/>
    </location>
</feature>
<dbReference type="Proteomes" id="UP001314205">
    <property type="component" value="Unassembled WGS sequence"/>
</dbReference>
<proteinExistence type="predicted"/>
<feature type="region of interest" description="Disordered" evidence="1">
    <location>
        <begin position="71"/>
        <end position="130"/>
    </location>
</feature>
<evidence type="ECO:0000256" key="1">
    <source>
        <dbReference type="SAM" id="MobiDB-lite"/>
    </source>
</evidence>
<evidence type="ECO:0000313" key="2">
    <source>
        <dbReference type="EMBL" id="CAK1601315.1"/>
    </source>
</evidence>
<protein>
    <submittedName>
        <fullName evidence="2">Uncharacterized protein</fullName>
    </submittedName>
</protein>
<accession>A0AAV1M2G0</accession>
<feature type="compositionally biased region" description="Polar residues" evidence="1">
    <location>
        <begin position="320"/>
        <end position="333"/>
    </location>
</feature>
<gene>
    <name evidence="2" type="ORF">PARMNEM_LOCUS19966</name>
</gene>
<evidence type="ECO:0000313" key="3">
    <source>
        <dbReference type="Proteomes" id="UP001314205"/>
    </source>
</evidence>